<keyword evidence="2" id="KW-1185">Reference proteome</keyword>
<gene>
    <name evidence="1" type="ORF">ANN_11770</name>
</gene>
<organism evidence="1 2">
    <name type="scientific">Periplaneta americana</name>
    <name type="common">American cockroach</name>
    <name type="synonym">Blatta americana</name>
    <dbReference type="NCBI Taxonomy" id="6978"/>
    <lineage>
        <taxon>Eukaryota</taxon>
        <taxon>Metazoa</taxon>
        <taxon>Ecdysozoa</taxon>
        <taxon>Arthropoda</taxon>
        <taxon>Hexapoda</taxon>
        <taxon>Insecta</taxon>
        <taxon>Pterygota</taxon>
        <taxon>Neoptera</taxon>
        <taxon>Polyneoptera</taxon>
        <taxon>Dictyoptera</taxon>
        <taxon>Blattodea</taxon>
        <taxon>Blattoidea</taxon>
        <taxon>Blattidae</taxon>
        <taxon>Blattinae</taxon>
        <taxon>Periplaneta</taxon>
    </lineage>
</organism>
<proteinExistence type="predicted"/>
<comment type="caution">
    <text evidence="1">The sequence shown here is derived from an EMBL/GenBank/DDBJ whole genome shotgun (WGS) entry which is preliminary data.</text>
</comment>
<reference evidence="1 2" key="1">
    <citation type="journal article" date="2022" name="Allergy">
        <title>Genome assembly and annotation of Periplaneta americana reveal a comprehensive cockroach allergen profile.</title>
        <authorList>
            <person name="Wang L."/>
            <person name="Xiong Q."/>
            <person name="Saelim N."/>
            <person name="Wang L."/>
            <person name="Nong W."/>
            <person name="Wan A.T."/>
            <person name="Shi M."/>
            <person name="Liu X."/>
            <person name="Cao Q."/>
            <person name="Hui J.H.L."/>
            <person name="Sookrung N."/>
            <person name="Leung T.F."/>
            <person name="Tungtrongchitr A."/>
            <person name="Tsui S.K.W."/>
        </authorList>
    </citation>
    <scope>NUCLEOTIDE SEQUENCE [LARGE SCALE GENOMIC DNA]</scope>
    <source>
        <strain evidence="1">PWHHKU_190912</strain>
    </source>
</reference>
<dbReference type="Proteomes" id="UP001148838">
    <property type="component" value="Unassembled WGS sequence"/>
</dbReference>
<dbReference type="EMBL" id="JAJSOF020000015">
    <property type="protein sequence ID" value="KAJ4441910.1"/>
    <property type="molecule type" value="Genomic_DNA"/>
</dbReference>
<evidence type="ECO:0000313" key="1">
    <source>
        <dbReference type="EMBL" id="KAJ4441910.1"/>
    </source>
</evidence>
<protein>
    <submittedName>
        <fullName evidence="1">Uncharacterized protein</fullName>
    </submittedName>
</protein>
<name>A0ABQ8T5Z0_PERAM</name>
<sequence>MAGLCEGGNEPPGSLKVKRLKCWQLCTEPGNSAAMLCAGGGMNGTQTDYNSERGRSCIKVEIGIRTPSCLLRARSNVSHENESLRNWKAISQDRDNWRKIVEEAKVHNELKRQEKEEEEEEEEED</sequence>
<accession>A0ABQ8T5Z0</accession>
<evidence type="ECO:0000313" key="2">
    <source>
        <dbReference type="Proteomes" id="UP001148838"/>
    </source>
</evidence>